<dbReference type="InterPro" id="IPR022812">
    <property type="entry name" value="Dynamin"/>
</dbReference>
<gene>
    <name evidence="3" type="ORF">HHK36_032770</name>
</gene>
<evidence type="ECO:0000256" key="1">
    <source>
        <dbReference type="SAM" id="MobiDB-lite"/>
    </source>
</evidence>
<proteinExistence type="predicted"/>
<dbReference type="AlphaFoldDB" id="A0A834Y4G2"/>
<dbReference type="GO" id="GO:0003924">
    <property type="term" value="F:GTPase activity"/>
    <property type="evidence" value="ECO:0007669"/>
    <property type="project" value="TreeGrafter"/>
</dbReference>
<dbReference type="GO" id="GO:0005874">
    <property type="term" value="C:microtubule"/>
    <property type="evidence" value="ECO:0007669"/>
    <property type="project" value="TreeGrafter"/>
</dbReference>
<evidence type="ECO:0000313" key="4">
    <source>
        <dbReference type="Proteomes" id="UP000655225"/>
    </source>
</evidence>
<sequence length="354" mass="39958">MSQRFTRSMTKALALAQAELEKEYPEDLPLALLEMEHEEAPADMSTMQALDNAREIHEIKGSITAIFESLKSLTMAQASNRPILQPGPSSVEQPTRSSPNLQPTDDPDFGQYDQPAEEVNQAPPDQPNSLNPEITLFIKKQQEQMERVQEQLKQMQKGKTVQGNDFSDLTFYTGAVVNRIGDESYEEARKEEAKLFQTHRLLSEIDKSIVGIPVLARNLVQIQANSISRCLPDIVKKINDKLNQNMSELKKMPNHLSSVADALTTFMGILGSVKESFRKIFIRGEFDEYPNDKEMHCTARLAEMLNELSKELQLKCENNDSGDEFLMEEIKVLEETIGIGLPNFLPRTAFLSIL</sequence>
<evidence type="ECO:0000259" key="2">
    <source>
        <dbReference type="Pfam" id="PF01031"/>
    </source>
</evidence>
<dbReference type="Proteomes" id="UP000655225">
    <property type="component" value="Unassembled WGS sequence"/>
</dbReference>
<dbReference type="EMBL" id="JABCRI010000925">
    <property type="protein sequence ID" value="KAF8365219.1"/>
    <property type="molecule type" value="Genomic_DNA"/>
</dbReference>
<feature type="domain" description="Dynamin stalk" evidence="2">
    <location>
        <begin position="175"/>
        <end position="353"/>
    </location>
</feature>
<dbReference type="OrthoDB" id="5061070at2759"/>
<protein>
    <recommendedName>
        <fullName evidence="2">Dynamin stalk domain-containing protein</fullName>
    </recommendedName>
</protein>
<dbReference type="Gene3D" id="1.20.120.1240">
    <property type="entry name" value="Dynamin, middle domain"/>
    <property type="match status" value="1"/>
</dbReference>
<dbReference type="GO" id="GO:0005737">
    <property type="term" value="C:cytoplasm"/>
    <property type="evidence" value="ECO:0007669"/>
    <property type="project" value="TreeGrafter"/>
</dbReference>
<dbReference type="Pfam" id="PF01031">
    <property type="entry name" value="Dynamin_M"/>
    <property type="match status" value="1"/>
</dbReference>
<accession>A0A834Y4G2</accession>
<dbReference type="PANTHER" id="PTHR11566">
    <property type="entry name" value="DYNAMIN"/>
    <property type="match status" value="1"/>
</dbReference>
<evidence type="ECO:0000313" key="3">
    <source>
        <dbReference type="EMBL" id="KAF8365219.1"/>
    </source>
</evidence>
<dbReference type="Gene3D" id="3.40.50.300">
    <property type="entry name" value="P-loop containing nucleotide triphosphate hydrolases"/>
    <property type="match status" value="1"/>
</dbReference>
<organism evidence="3 4">
    <name type="scientific">Tetracentron sinense</name>
    <name type="common">Spur-leaf</name>
    <dbReference type="NCBI Taxonomy" id="13715"/>
    <lineage>
        <taxon>Eukaryota</taxon>
        <taxon>Viridiplantae</taxon>
        <taxon>Streptophyta</taxon>
        <taxon>Embryophyta</taxon>
        <taxon>Tracheophyta</taxon>
        <taxon>Spermatophyta</taxon>
        <taxon>Magnoliopsida</taxon>
        <taxon>Trochodendrales</taxon>
        <taxon>Trochodendraceae</taxon>
        <taxon>Tetracentron</taxon>
    </lineage>
</organism>
<reference evidence="3 4" key="1">
    <citation type="submission" date="2020-04" db="EMBL/GenBank/DDBJ databases">
        <title>Plant Genome Project.</title>
        <authorList>
            <person name="Zhang R.-G."/>
        </authorList>
    </citation>
    <scope>NUCLEOTIDE SEQUENCE [LARGE SCALE GENOMIC DNA]</scope>
    <source>
        <strain evidence="3">YNK0</strain>
        <tissue evidence="3">Leaf</tissue>
    </source>
</reference>
<dbReference type="GO" id="GO:0008017">
    <property type="term" value="F:microtubule binding"/>
    <property type="evidence" value="ECO:0007669"/>
    <property type="project" value="TreeGrafter"/>
</dbReference>
<dbReference type="GO" id="GO:0016020">
    <property type="term" value="C:membrane"/>
    <property type="evidence" value="ECO:0007669"/>
    <property type="project" value="TreeGrafter"/>
</dbReference>
<dbReference type="InterPro" id="IPR027417">
    <property type="entry name" value="P-loop_NTPase"/>
</dbReference>
<feature type="compositionally biased region" description="Polar residues" evidence="1">
    <location>
        <begin position="81"/>
        <end position="103"/>
    </location>
</feature>
<name>A0A834Y4G2_TETSI</name>
<comment type="caution">
    <text evidence="3">The sequence shown here is derived from an EMBL/GenBank/DDBJ whole genome shotgun (WGS) entry which is preliminary data.</text>
</comment>
<dbReference type="PANTHER" id="PTHR11566:SF173">
    <property type="entry name" value="DYNAMIN-RELATED PROTEIN 4C"/>
    <property type="match status" value="1"/>
</dbReference>
<feature type="region of interest" description="Disordered" evidence="1">
    <location>
        <begin position="81"/>
        <end position="131"/>
    </location>
</feature>
<keyword evidence="4" id="KW-1185">Reference proteome</keyword>
<dbReference type="InterPro" id="IPR000375">
    <property type="entry name" value="Dynamin_stalk"/>
</dbReference>